<evidence type="ECO:0000313" key="9">
    <source>
        <dbReference type="EMBL" id="MCZ8515335.1"/>
    </source>
</evidence>
<organism evidence="9 10">
    <name type="scientific">Paenibacillus gyeongsangnamensis</name>
    <dbReference type="NCBI Taxonomy" id="3388067"/>
    <lineage>
        <taxon>Bacteria</taxon>
        <taxon>Bacillati</taxon>
        <taxon>Bacillota</taxon>
        <taxon>Bacilli</taxon>
        <taxon>Bacillales</taxon>
        <taxon>Paenibacillaceae</taxon>
        <taxon>Paenibacillus</taxon>
    </lineage>
</organism>
<dbReference type="RefSeq" id="WP_269883867.1">
    <property type="nucleotide sequence ID" value="NZ_JAQAGZ010000017.1"/>
</dbReference>
<evidence type="ECO:0000256" key="7">
    <source>
        <dbReference type="RuleBase" id="RU363032"/>
    </source>
</evidence>
<comment type="similarity">
    <text evidence="7">Belongs to the binding-protein-dependent transport system permease family.</text>
</comment>
<dbReference type="Pfam" id="PF00528">
    <property type="entry name" value="BPD_transp_1"/>
    <property type="match status" value="1"/>
</dbReference>
<sequence>MNKRVSEGLWGYFFILPQMIGLIVFALIPLVSAFALSLMKWDGFGKKQFIGFDNFKDQFHNPDFILALFNTAWYTLLVVPVGIFLAVLVAVALNKVRGKVVYRLFYYMPVVTSSIAVSIVWLWLLNSDFGIINVYLKQWFGIQGPDWLMNRKLVIPSIAMLSVWWGLGGNMVLFLAGLQGISSSYYEAAQIDGASKLRQFWHITLPLLSPTTFFATIMSIIGSFQVFDQSFVMTGGGPAKASYTIVYHIYQLAFVDFTFGKSAAAAVILFAIILSLTLIQMHISKRWVHYGG</sequence>
<dbReference type="InterPro" id="IPR000515">
    <property type="entry name" value="MetI-like"/>
</dbReference>
<keyword evidence="4 7" id="KW-0812">Transmembrane</keyword>
<accession>A0ABT4QF67</accession>
<name>A0ABT4QF67_9BACL</name>
<evidence type="ECO:0000256" key="5">
    <source>
        <dbReference type="ARBA" id="ARBA00022989"/>
    </source>
</evidence>
<keyword evidence="3" id="KW-1003">Cell membrane</keyword>
<dbReference type="PANTHER" id="PTHR30193">
    <property type="entry name" value="ABC TRANSPORTER PERMEASE PROTEIN"/>
    <property type="match status" value="1"/>
</dbReference>
<dbReference type="InterPro" id="IPR035906">
    <property type="entry name" value="MetI-like_sf"/>
</dbReference>
<evidence type="ECO:0000256" key="6">
    <source>
        <dbReference type="ARBA" id="ARBA00023136"/>
    </source>
</evidence>
<evidence type="ECO:0000256" key="3">
    <source>
        <dbReference type="ARBA" id="ARBA00022475"/>
    </source>
</evidence>
<gene>
    <name evidence="9" type="ORF">O9H85_23580</name>
</gene>
<evidence type="ECO:0000313" key="10">
    <source>
        <dbReference type="Proteomes" id="UP001527882"/>
    </source>
</evidence>
<evidence type="ECO:0000256" key="2">
    <source>
        <dbReference type="ARBA" id="ARBA00022448"/>
    </source>
</evidence>
<keyword evidence="2 7" id="KW-0813">Transport</keyword>
<feature type="transmembrane region" description="Helical" evidence="7">
    <location>
        <begin position="262"/>
        <end position="279"/>
    </location>
</feature>
<feature type="transmembrane region" description="Helical" evidence="7">
    <location>
        <begin position="105"/>
        <end position="124"/>
    </location>
</feature>
<protein>
    <submittedName>
        <fullName evidence="9">Sugar ABC transporter permease</fullName>
    </submittedName>
</protein>
<feature type="transmembrane region" description="Helical" evidence="7">
    <location>
        <begin position="199"/>
        <end position="224"/>
    </location>
</feature>
<dbReference type="PANTHER" id="PTHR30193:SF37">
    <property type="entry name" value="INNER MEMBRANE ABC TRANSPORTER PERMEASE PROTEIN YCJO"/>
    <property type="match status" value="1"/>
</dbReference>
<keyword evidence="6 7" id="KW-0472">Membrane</keyword>
<dbReference type="Proteomes" id="UP001527882">
    <property type="component" value="Unassembled WGS sequence"/>
</dbReference>
<dbReference type="CDD" id="cd06261">
    <property type="entry name" value="TM_PBP2"/>
    <property type="match status" value="1"/>
</dbReference>
<dbReference type="SUPFAM" id="SSF161098">
    <property type="entry name" value="MetI-like"/>
    <property type="match status" value="1"/>
</dbReference>
<keyword evidence="5 7" id="KW-1133">Transmembrane helix</keyword>
<comment type="subcellular location">
    <subcellularLocation>
        <location evidence="1 7">Cell membrane</location>
        <topology evidence="1 7">Multi-pass membrane protein</topology>
    </subcellularLocation>
</comment>
<proteinExistence type="inferred from homology"/>
<evidence type="ECO:0000256" key="4">
    <source>
        <dbReference type="ARBA" id="ARBA00022692"/>
    </source>
</evidence>
<feature type="domain" description="ABC transmembrane type-1" evidence="8">
    <location>
        <begin position="68"/>
        <end position="280"/>
    </location>
</feature>
<evidence type="ECO:0000259" key="8">
    <source>
        <dbReference type="PROSITE" id="PS50928"/>
    </source>
</evidence>
<comment type="caution">
    <text evidence="9">The sequence shown here is derived from an EMBL/GenBank/DDBJ whole genome shotgun (WGS) entry which is preliminary data.</text>
</comment>
<evidence type="ECO:0000256" key="1">
    <source>
        <dbReference type="ARBA" id="ARBA00004651"/>
    </source>
</evidence>
<dbReference type="PROSITE" id="PS50928">
    <property type="entry name" value="ABC_TM1"/>
    <property type="match status" value="1"/>
</dbReference>
<keyword evidence="10" id="KW-1185">Reference proteome</keyword>
<feature type="transmembrane region" description="Helical" evidence="7">
    <location>
        <begin position="72"/>
        <end position="93"/>
    </location>
</feature>
<feature type="transmembrane region" description="Helical" evidence="7">
    <location>
        <begin position="153"/>
        <end position="178"/>
    </location>
</feature>
<dbReference type="InterPro" id="IPR051393">
    <property type="entry name" value="ABC_transporter_permease"/>
</dbReference>
<reference evidence="9 10" key="1">
    <citation type="submission" date="2022-12" db="EMBL/GenBank/DDBJ databases">
        <title>Draft genome sequence of Paenibacillus sp. dW9.</title>
        <authorList>
            <person name="Choi E.-W."/>
            <person name="Kim D.-U."/>
        </authorList>
    </citation>
    <scope>NUCLEOTIDE SEQUENCE [LARGE SCALE GENOMIC DNA]</scope>
    <source>
        <strain evidence="10">dW9</strain>
    </source>
</reference>
<dbReference type="EMBL" id="JAQAGZ010000017">
    <property type="protein sequence ID" value="MCZ8515335.1"/>
    <property type="molecule type" value="Genomic_DNA"/>
</dbReference>
<feature type="transmembrane region" description="Helical" evidence="7">
    <location>
        <begin position="12"/>
        <end position="36"/>
    </location>
</feature>
<dbReference type="Gene3D" id="1.10.3720.10">
    <property type="entry name" value="MetI-like"/>
    <property type="match status" value="1"/>
</dbReference>